<sequence length="108" mass="12218">MPGDEFLIGEYKSYMDPDKYAVEMGSLCDGCVNQSLVYHNQSRVVSDGNKSILDRRSLRADLGTKLATRVWSSLKVVPKMYVSPAPMTEWIVSDFDVLVHKDDEDGWL</sequence>
<dbReference type="EMBL" id="BKCP01001558">
    <property type="protein sequence ID" value="GER27196.1"/>
    <property type="molecule type" value="Genomic_DNA"/>
</dbReference>
<feature type="non-terminal residue" evidence="1">
    <location>
        <position position="108"/>
    </location>
</feature>
<dbReference type="AlphaFoldDB" id="A0A5A7P2Z6"/>
<reference evidence="2" key="1">
    <citation type="journal article" date="2019" name="Curr. Biol.">
        <title>Genome Sequence of Striga asiatica Provides Insight into the Evolution of Plant Parasitism.</title>
        <authorList>
            <person name="Yoshida S."/>
            <person name="Kim S."/>
            <person name="Wafula E.K."/>
            <person name="Tanskanen J."/>
            <person name="Kim Y.M."/>
            <person name="Honaas L."/>
            <person name="Yang Z."/>
            <person name="Spallek T."/>
            <person name="Conn C.E."/>
            <person name="Ichihashi Y."/>
            <person name="Cheong K."/>
            <person name="Cui S."/>
            <person name="Der J.P."/>
            <person name="Gundlach H."/>
            <person name="Jiao Y."/>
            <person name="Hori C."/>
            <person name="Ishida J.K."/>
            <person name="Kasahara H."/>
            <person name="Kiba T."/>
            <person name="Kim M.S."/>
            <person name="Koo N."/>
            <person name="Laohavisit A."/>
            <person name="Lee Y.H."/>
            <person name="Lumba S."/>
            <person name="McCourt P."/>
            <person name="Mortimer J.C."/>
            <person name="Mutuku J.M."/>
            <person name="Nomura T."/>
            <person name="Sasaki-Sekimoto Y."/>
            <person name="Seto Y."/>
            <person name="Wang Y."/>
            <person name="Wakatake T."/>
            <person name="Sakakibara H."/>
            <person name="Demura T."/>
            <person name="Yamaguchi S."/>
            <person name="Yoneyama K."/>
            <person name="Manabe R.I."/>
            <person name="Nelson D.C."/>
            <person name="Schulman A.H."/>
            <person name="Timko M.P."/>
            <person name="dePamphilis C.W."/>
            <person name="Choi D."/>
            <person name="Shirasu K."/>
        </authorList>
    </citation>
    <scope>NUCLEOTIDE SEQUENCE [LARGE SCALE GENOMIC DNA]</scope>
    <source>
        <strain evidence="2">cv. UVA1</strain>
    </source>
</reference>
<evidence type="ECO:0000313" key="1">
    <source>
        <dbReference type="EMBL" id="GER27196.1"/>
    </source>
</evidence>
<name>A0A5A7P2Z6_STRAF</name>
<protein>
    <submittedName>
        <fullName evidence="1">HCO3-transporter family</fullName>
    </submittedName>
</protein>
<accession>A0A5A7P2Z6</accession>
<proteinExistence type="predicted"/>
<gene>
    <name evidence="1" type="ORF">STAS_02890</name>
</gene>
<dbReference type="Proteomes" id="UP000325081">
    <property type="component" value="Unassembled WGS sequence"/>
</dbReference>
<keyword evidence="2" id="KW-1185">Reference proteome</keyword>
<organism evidence="1 2">
    <name type="scientific">Striga asiatica</name>
    <name type="common">Asiatic witchweed</name>
    <name type="synonym">Buchnera asiatica</name>
    <dbReference type="NCBI Taxonomy" id="4170"/>
    <lineage>
        <taxon>Eukaryota</taxon>
        <taxon>Viridiplantae</taxon>
        <taxon>Streptophyta</taxon>
        <taxon>Embryophyta</taxon>
        <taxon>Tracheophyta</taxon>
        <taxon>Spermatophyta</taxon>
        <taxon>Magnoliopsida</taxon>
        <taxon>eudicotyledons</taxon>
        <taxon>Gunneridae</taxon>
        <taxon>Pentapetalae</taxon>
        <taxon>asterids</taxon>
        <taxon>lamiids</taxon>
        <taxon>Lamiales</taxon>
        <taxon>Orobanchaceae</taxon>
        <taxon>Buchnereae</taxon>
        <taxon>Striga</taxon>
    </lineage>
</organism>
<evidence type="ECO:0000313" key="2">
    <source>
        <dbReference type="Proteomes" id="UP000325081"/>
    </source>
</evidence>
<comment type="caution">
    <text evidence="1">The sequence shown here is derived from an EMBL/GenBank/DDBJ whole genome shotgun (WGS) entry which is preliminary data.</text>
</comment>